<name>A0A0E9UDK0_ANGAN</name>
<organism evidence="1">
    <name type="scientific">Anguilla anguilla</name>
    <name type="common">European freshwater eel</name>
    <name type="synonym">Muraena anguilla</name>
    <dbReference type="NCBI Taxonomy" id="7936"/>
    <lineage>
        <taxon>Eukaryota</taxon>
        <taxon>Metazoa</taxon>
        <taxon>Chordata</taxon>
        <taxon>Craniata</taxon>
        <taxon>Vertebrata</taxon>
        <taxon>Euteleostomi</taxon>
        <taxon>Actinopterygii</taxon>
        <taxon>Neopterygii</taxon>
        <taxon>Teleostei</taxon>
        <taxon>Anguilliformes</taxon>
        <taxon>Anguillidae</taxon>
        <taxon>Anguilla</taxon>
    </lineage>
</organism>
<reference evidence="1" key="2">
    <citation type="journal article" date="2015" name="Fish Shellfish Immunol.">
        <title>Early steps in the European eel (Anguilla anguilla)-Vibrio vulnificus interaction in the gills: Role of the RtxA13 toxin.</title>
        <authorList>
            <person name="Callol A."/>
            <person name="Pajuelo D."/>
            <person name="Ebbesson L."/>
            <person name="Teles M."/>
            <person name="MacKenzie S."/>
            <person name="Amaro C."/>
        </authorList>
    </citation>
    <scope>NUCLEOTIDE SEQUENCE</scope>
</reference>
<proteinExistence type="predicted"/>
<protein>
    <submittedName>
        <fullName evidence="1">Uncharacterized protein</fullName>
    </submittedName>
</protein>
<sequence length="19" mass="2173">MVSDAGAGNSFYLTDYIYW</sequence>
<accession>A0A0E9UDK0</accession>
<evidence type="ECO:0000313" key="1">
    <source>
        <dbReference type="EMBL" id="JAH63856.1"/>
    </source>
</evidence>
<dbReference type="AlphaFoldDB" id="A0A0E9UDK0"/>
<dbReference type="EMBL" id="GBXM01044721">
    <property type="protein sequence ID" value="JAH63856.1"/>
    <property type="molecule type" value="Transcribed_RNA"/>
</dbReference>
<reference evidence="1" key="1">
    <citation type="submission" date="2014-11" db="EMBL/GenBank/DDBJ databases">
        <authorList>
            <person name="Amaro Gonzalez C."/>
        </authorList>
    </citation>
    <scope>NUCLEOTIDE SEQUENCE</scope>
</reference>